<evidence type="ECO:0000256" key="1">
    <source>
        <dbReference type="SAM" id="Phobius"/>
    </source>
</evidence>
<evidence type="ECO:0000313" key="3">
    <source>
        <dbReference type="Proteomes" id="UP000199439"/>
    </source>
</evidence>
<feature type="transmembrane region" description="Helical" evidence="1">
    <location>
        <begin position="47"/>
        <end position="67"/>
    </location>
</feature>
<gene>
    <name evidence="2" type="ORF">SAMN04487987_102305</name>
</gene>
<keyword evidence="1" id="KW-0812">Transmembrane</keyword>
<proteinExistence type="predicted"/>
<keyword evidence="1" id="KW-0472">Membrane</keyword>
<dbReference type="STRING" id="870482.SAMN04487987_102305"/>
<feature type="transmembrane region" description="Helical" evidence="1">
    <location>
        <begin position="15"/>
        <end position="38"/>
    </location>
</feature>
<accession>A0A1I1NHU2</accession>
<name>A0A1I1NHU2_9FLAO</name>
<dbReference type="RefSeq" id="WP_245750537.1">
    <property type="nucleotide sequence ID" value="NZ_FOMI01000002.1"/>
</dbReference>
<keyword evidence="1" id="KW-1133">Transmembrane helix</keyword>
<reference evidence="3" key="1">
    <citation type="submission" date="2016-10" db="EMBL/GenBank/DDBJ databases">
        <authorList>
            <person name="Varghese N."/>
            <person name="Submissions S."/>
        </authorList>
    </citation>
    <scope>NUCLEOTIDE SEQUENCE [LARGE SCALE GENOMIC DNA]</scope>
    <source>
        <strain evidence="3">DSM 25730</strain>
    </source>
</reference>
<dbReference type="AlphaFoldDB" id="A0A1I1NHU2"/>
<keyword evidence="3" id="KW-1185">Reference proteome</keyword>
<sequence length="68" mass="7211">MIQLLTSPNMNLDGLIYLILAIMFGPAILLAIIGFAVLKKSKKAAKVLFILAAVYVIVSLGICGSMMA</sequence>
<evidence type="ECO:0000313" key="2">
    <source>
        <dbReference type="EMBL" id="SFC96996.1"/>
    </source>
</evidence>
<dbReference type="EMBL" id="FOMI01000002">
    <property type="protein sequence ID" value="SFC96996.1"/>
    <property type="molecule type" value="Genomic_DNA"/>
</dbReference>
<dbReference type="Proteomes" id="UP000199439">
    <property type="component" value="Unassembled WGS sequence"/>
</dbReference>
<protein>
    <submittedName>
        <fullName evidence="2">Uncharacterized protein</fullName>
    </submittedName>
</protein>
<organism evidence="2 3">
    <name type="scientific">Algibacter pectinivorans</name>
    <dbReference type="NCBI Taxonomy" id="870482"/>
    <lineage>
        <taxon>Bacteria</taxon>
        <taxon>Pseudomonadati</taxon>
        <taxon>Bacteroidota</taxon>
        <taxon>Flavobacteriia</taxon>
        <taxon>Flavobacteriales</taxon>
        <taxon>Flavobacteriaceae</taxon>
        <taxon>Algibacter</taxon>
    </lineage>
</organism>